<evidence type="ECO:0000256" key="3">
    <source>
        <dbReference type="RuleBase" id="RU000363"/>
    </source>
</evidence>
<evidence type="ECO:0000256" key="2">
    <source>
        <dbReference type="ARBA" id="ARBA00023002"/>
    </source>
</evidence>
<name>A0A3G3IHR1_9ARCH</name>
<dbReference type="PRINTS" id="PR00080">
    <property type="entry name" value="SDRFAMILY"/>
</dbReference>
<evidence type="ECO:0000313" key="4">
    <source>
        <dbReference type="EMBL" id="AYQ55084.1"/>
    </source>
</evidence>
<dbReference type="InterPro" id="IPR036291">
    <property type="entry name" value="NAD(P)-bd_dom_sf"/>
</dbReference>
<dbReference type="GeneID" id="38292993"/>
<dbReference type="AlphaFoldDB" id="A0A3G3IHR1"/>
<dbReference type="InterPro" id="IPR002347">
    <property type="entry name" value="SDR_fam"/>
</dbReference>
<sequence>MTDTALITGASGGIGLEMTRILAKEGYDIIAVARRTDMLEKLKGELESLYGRNVTVICSDLSEDGDVRKVFEIADKEGIEVDILVNNAGFGDYGPFAECDWDKQDRMIRLNVLALSHLTRLFLPGMISRGKGRILNTASVASFEPGPLMSVYYATKAYVLSFSKALTAELKGTGVTVTALCPGPTNTGFAKTANADGANVFKESTSSDARAVAMYGYRCMMKGKAVAVHGITFKAMVLLVRIFPRSLVRRIVLSVQRRSAP</sequence>
<comment type="similarity">
    <text evidence="1 3">Belongs to the short-chain dehydrogenases/reductases (SDR) family.</text>
</comment>
<organism evidence="4 5">
    <name type="scientific">Methanomethylophilus alvi</name>
    <dbReference type="NCBI Taxonomy" id="1291540"/>
    <lineage>
        <taxon>Archaea</taxon>
        <taxon>Methanobacteriati</taxon>
        <taxon>Thermoplasmatota</taxon>
        <taxon>Thermoplasmata</taxon>
        <taxon>Methanomassiliicoccales</taxon>
        <taxon>Methanomethylophilaceae</taxon>
        <taxon>Methanomethylophilus</taxon>
    </lineage>
</organism>
<accession>A0A3G3IHR1</accession>
<dbReference type="Pfam" id="PF00106">
    <property type="entry name" value="adh_short"/>
    <property type="match status" value="1"/>
</dbReference>
<dbReference type="EMBL" id="CP017686">
    <property type="protein sequence ID" value="AYQ55084.1"/>
    <property type="molecule type" value="Genomic_DNA"/>
</dbReference>
<reference evidence="4 5" key="1">
    <citation type="submission" date="2016-10" db="EMBL/GenBank/DDBJ databases">
        <title>Complete genome of the TMA-utilizing, human hosted archaeon Methanomethylophilus alvus Gen. nov, sp. nov., strain Mx-05, derived from a pure culture.</title>
        <authorList>
            <person name="Brugere J.-F."/>
            <person name="Ben Hania W."/>
            <person name="Chaudhary P.P."/>
            <person name="Gaci N."/>
            <person name="Borrel G."/>
            <person name="Cao Van Tuat L."/>
            <person name="Fardeau M.-L."/>
            <person name="Harris H.M.B."/>
            <person name="O'Toole P.W."/>
            <person name="Ollivier B."/>
        </authorList>
    </citation>
    <scope>NUCLEOTIDE SEQUENCE [LARGE SCALE GENOMIC DNA]</scope>
    <source>
        <strain evidence="4 5">Mx-05</strain>
    </source>
</reference>
<dbReference type="Gene3D" id="3.40.50.720">
    <property type="entry name" value="NAD(P)-binding Rossmann-like Domain"/>
    <property type="match status" value="1"/>
</dbReference>
<dbReference type="PANTHER" id="PTHR42901">
    <property type="entry name" value="ALCOHOL DEHYDROGENASE"/>
    <property type="match status" value="1"/>
</dbReference>
<evidence type="ECO:0000256" key="1">
    <source>
        <dbReference type="ARBA" id="ARBA00006484"/>
    </source>
</evidence>
<dbReference type="PANTHER" id="PTHR42901:SF1">
    <property type="entry name" value="ALCOHOL DEHYDROGENASE"/>
    <property type="match status" value="1"/>
</dbReference>
<dbReference type="CDD" id="cd05233">
    <property type="entry name" value="SDR_c"/>
    <property type="match status" value="1"/>
</dbReference>
<evidence type="ECO:0000313" key="5">
    <source>
        <dbReference type="Proteomes" id="UP000273278"/>
    </source>
</evidence>
<dbReference type="GO" id="GO:0016491">
    <property type="term" value="F:oxidoreductase activity"/>
    <property type="evidence" value="ECO:0007669"/>
    <property type="project" value="UniProtKB-KW"/>
</dbReference>
<keyword evidence="2" id="KW-0560">Oxidoreductase</keyword>
<proteinExistence type="inferred from homology"/>
<dbReference type="SUPFAM" id="SSF51735">
    <property type="entry name" value="NAD(P)-binding Rossmann-fold domains"/>
    <property type="match status" value="1"/>
</dbReference>
<protein>
    <submittedName>
        <fullName evidence="4">Short-chain dehydrogenase</fullName>
    </submittedName>
</protein>
<gene>
    <name evidence="4" type="ORF">BKD89_04610</name>
</gene>
<dbReference type="PIRSF" id="PIRSF000126">
    <property type="entry name" value="11-beta-HSD1"/>
    <property type="match status" value="1"/>
</dbReference>
<dbReference type="PRINTS" id="PR00081">
    <property type="entry name" value="GDHRDH"/>
</dbReference>
<dbReference type="RefSeq" id="WP_122892443.1">
    <property type="nucleotide sequence ID" value="NZ_CP017686.1"/>
</dbReference>
<dbReference type="Proteomes" id="UP000273278">
    <property type="component" value="Chromosome"/>
</dbReference>